<evidence type="ECO:0000313" key="2">
    <source>
        <dbReference type="Proteomes" id="UP001143910"/>
    </source>
</evidence>
<reference evidence="1" key="1">
    <citation type="submission" date="2022-08" db="EMBL/GenBank/DDBJ databases">
        <title>Genome Sequence of Lecanicillium fungicola.</title>
        <authorList>
            <person name="Buettner E."/>
        </authorList>
    </citation>
    <scope>NUCLEOTIDE SEQUENCE</scope>
    <source>
        <strain evidence="1">Babe33</strain>
    </source>
</reference>
<proteinExistence type="predicted"/>
<organism evidence="1 2">
    <name type="scientific">Zarea fungicola</name>
    <dbReference type="NCBI Taxonomy" id="93591"/>
    <lineage>
        <taxon>Eukaryota</taxon>
        <taxon>Fungi</taxon>
        <taxon>Dikarya</taxon>
        <taxon>Ascomycota</taxon>
        <taxon>Pezizomycotina</taxon>
        <taxon>Sordariomycetes</taxon>
        <taxon>Hypocreomycetidae</taxon>
        <taxon>Hypocreales</taxon>
        <taxon>Cordycipitaceae</taxon>
        <taxon>Zarea</taxon>
    </lineage>
</organism>
<evidence type="ECO:0000313" key="1">
    <source>
        <dbReference type="EMBL" id="KAJ2978643.1"/>
    </source>
</evidence>
<gene>
    <name evidence="1" type="ORF">NQ176_g3698</name>
</gene>
<sequence>MSTHVVVISSDLRRATIKVTPGTYLIDVLQEACKKLNVSSDKYILKHKQKTVDLTIPFRATGLVGGAKLELVQKSQTPSAVQIGLQLPQPEAKEIPGGRLVKKFPSDLTLWGVLRQFESGDASVGRNINITARGVAKTNGGSSTGSGQLYYETPMLNIMGRDYTNFTDFQKTLAQLGHNSGSVLMRLQFKTTDQTLFEAMEQIGQFFKDTKEAQSGPATQPETLTTKEKRVTTGELAPEEKPDTPMANVVAPEATEIEQDMAANASAADSRDPLEPVSVFLAPTNSTPAAALAPTEESDFIPTIAHAKLHQSQLQSKGRNKRLPSDQEIEERAAEEQARVAAIKSVLVKIRFPDNTSSDWQIDHSSSGAFLYRAVRHLMADPTLPFHLVLPGSKAQVIKDEAGPKHNLITGYKMQGRVLINLVWNDEVPAATRRLPFLKTQVAKQGQAIKVPELPKSTPEEPVSTPKIDKEDQEPKTLSDKGNKVPRWLKLGKK</sequence>
<keyword evidence="2" id="KW-1185">Reference proteome</keyword>
<dbReference type="Proteomes" id="UP001143910">
    <property type="component" value="Unassembled WGS sequence"/>
</dbReference>
<protein>
    <submittedName>
        <fullName evidence="1">Uncharacterized protein</fullName>
    </submittedName>
</protein>
<name>A0ACC1NHX0_9HYPO</name>
<comment type="caution">
    <text evidence="1">The sequence shown here is derived from an EMBL/GenBank/DDBJ whole genome shotgun (WGS) entry which is preliminary data.</text>
</comment>
<accession>A0ACC1NHX0</accession>
<dbReference type="EMBL" id="JANJQO010000356">
    <property type="protein sequence ID" value="KAJ2978643.1"/>
    <property type="molecule type" value="Genomic_DNA"/>
</dbReference>